<evidence type="ECO:0000313" key="3">
    <source>
        <dbReference type="Proteomes" id="UP000886520"/>
    </source>
</evidence>
<accession>A0A9D4VCQ0</accession>
<protein>
    <submittedName>
        <fullName evidence="2">Uncharacterized protein</fullName>
    </submittedName>
</protein>
<reference evidence="2" key="1">
    <citation type="submission" date="2021-01" db="EMBL/GenBank/DDBJ databases">
        <title>Adiantum capillus-veneris genome.</title>
        <authorList>
            <person name="Fang Y."/>
            <person name="Liao Q."/>
        </authorList>
    </citation>
    <scope>NUCLEOTIDE SEQUENCE</scope>
    <source>
        <strain evidence="2">H3</strain>
        <tissue evidence="2">Leaf</tissue>
    </source>
</reference>
<gene>
    <name evidence="2" type="ORF">GOP47_0000108</name>
</gene>
<comment type="caution">
    <text evidence="2">The sequence shown here is derived from an EMBL/GenBank/DDBJ whole genome shotgun (WGS) entry which is preliminary data.</text>
</comment>
<feature type="compositionally biased region" description="Basic and acidic residues" evidence="1">
    <location>
        <begin position="38"/>
        <end position="49"/>
    </location>
</feature>
<dbReference type="EMBL" id="JABFUD020000001">
    <property type="protein sequence ID" value="KAI5083939.1"/>
    <property type="molecule type" value="Genomic_DNA"/>
</dbReference>
<evidence type="ECO:0000256" key="1">
    <source>
        <dbReference type="SAM" id="MobiDB-lite"/>
    </source>
</evidence>
<feature type="region of interest" description="Disordered" evidence="1">
    <location>
        <begin position="1"/>
        <end position="54"/>
    </location>
</feature>
<evidence type="ECO:0000313" key="2">
    <source>
        <dbReference type="EMBL" id="KAI5083939.1"/>
    </source>
</evidence>
<organism evidence="2 3">
    <name type="scientific">Adiantum capillus-veneris</name>
    <name type="common">Maidenhair fern</name>
    <dbReference type="NCBI Taxonomy" id="13818"/>
    <lineage>
        <taxon>Eukaryota</taxon>
        <taxon>Viridiplantae</taxon>
        <taxon>Streptophyta</taxon>
        <taxon>Embryophyta</taxon>
        <taxon>Tracheophyta</taxon>
        <taxon>Polypodiopsida</taxon>
        <taxon>Polypodiidae</taxon>
        <taxon>Polypodiales</taxon>
        <taxon>Pteridineae</taxon>
        <taxon>Pteridaceae</taxon>
        <taxon>Vittarioideae</taxon>
        <taxon>Adiantum</taxon>
    </lineage>
</organism>
<dbReference type="Proteomes" id="UP000886520">
    <property type="component" value="Chromosome 1"/>
</dbReference>
<proteinExistence type="predicted"/>
<dbReference type="AlphaFoldDB" id="A0A9D4VCQ0"/>
<name>A0A9D4VCQ0_ADICA</name>
<keyword evidence="3" id="KW-1185">Reference proteome</keyword>
<sequence length="86" mass="8947">MGGRKGVVEENGEGVADGLKKVDNSEDGAKGGTAEKNVNNEKVQDKVTDPIDVDMDATCPKKVVGAMPTSPDDFTLSNLLSAVGRK</sequence>
<feature type="compositionally biased region" description="Basic and acidic residues" evidence="1">
    <location>
        <begin position="18"/>
        <end position="29"/>
    </location>
</feature>